<feature type="chain" id="PRO_5045866303" description="O-spanin" evidence="2">
    <location>
        <begin position="24"/>
        <end position="122"/>
    </location>
</feature>
<evidence type="ECO:0000313" key="4">
    <source>
        <dbReference type="Proteomes" id="UP000838160"/>
    </source>
</evidence>
<evidence type="ECO:0000256" key="2">
    <source>
        <dbReference type="SAM" id="SignalP"/>
    </source>
</evidence>
<evidence type="ECO:0000313" key="3">
    <source>
        <dbReference type="EMBL" id="CAH0528677.1"/>
    </source>
</evidence>
<feature type="compositionally biased region" description="Polar residues" evidence="1">
    <location>
        <begin position="99"/>
        <end position="108"/>
    </location>
</feature>
<dbReference type="PROSITE" id="PS51257">
    <property type="entry name" value="PROKAR_LIPOPROTEIN"/>
    <property type="match status" value="1"/>
</dbReference>
<dbReference type="Proteomes" id="UP000838160">
    <property type="component" value="Unassembled WGS sequence"/>
</dbReference>
<protein>
    <recommendedName>
        <fullName evidence="5">O-spanin</fullName>
    </recommendedName>
</protein>
<name>A0ABM8ZKB3_9VIBR</name>
<evidence type="ECO:0008006" key="5">
    <source>
        <dbReference type="Google" id="ProtNLM"/>
    </source>
</evidence>
<keyword evidence="4" id="KW-1185">Reference proteome</keyword>
<gene>
    <name evidence="3" type="ORF">VHP8226_02702</name>
</gene>
<organism evidence="3 4">
    <name type="scientific">Vibrio hippocampi</name>
    <dbReference type="NCBI Taxonomy" id="654686"/>
    <lineage>
        <taxon>Bacteria</taxon>
        <taxon>Pseudomonadati</taxon>
        <taxon>Pseudomonadota</taxon>
        <taxon>Gammaproteobacteria</taxon>
        <taxon>Vibrionales</taxon>
        <taxon>Vibrionaceae</taxon>
        <taxon>Vibrio</taxon>
    </lineage>
</organism>
<proteinExistence type="predicted"/>
<feature type="signal peptide" evidence="2">
    <location>
        <begin position="1"/>
        <end position="23"/>
    </location>
</feature>
<accession>A0ABM8ZKB3</accession>
<comment type="caution">
    <text evidence="3">The sequence shown here is derived from an EMBL/GenBank/DDBJ whole genome shotgun (WGS) entry which is preliminary data.</text>
</comment>
<dbReference type="EMBL" id="CAKLCM010000003">
    <property type="protein sequence ID" value="CAH0528677.1"/>
    <property type="molecule type" value="Genomic_DNA"/>
</dbReference>
<keyword evidence="2" id="KW-0732">Signal</keyword>
<evidence type="ECO:0000256" key="1">
    <source>
        <dbReference type="SAM" id="MobiDB-lite"/>
    </source>
</evidence>
<reference evidence="3" key="1">
    <citation type="submission" date="2021-12" db="EMBL/GenBank/DDBJ databases">
        <authorList>
            <person name="Rodrigo-Torres L."/>
            <person name="Arahal R. D."/>
            <person name="Lucena T."/>
        </authorList>
    </citation>
    <scope>NUCLEOTIDE SEQUENCE</scope>
    <source>
        <strain evidence="3">CECT 8226</strain>
    </source>
</reference>
<feature type="region of interest" description="Disordered" evidence="1">
    <location>
        <begin position="99"/>
        <end position="122"/>
    </location>
</feature>
<sequence>MMNKGLSVALVSLLTLAVSGCSSQQLHDIGLPNPPINRYPENMTDTQLCEVATGNRATNQTVVALEGEMFRRRITLPQCHQRLRELYLTQWWASFSKEGTQSDDNATEPTPLPAIEPAVESH</sequence>